<dbReference type="Proteomes" id="UP001184828">
    <property type="component" value="Unassembled WGS sequence"/>
</dbReference>
<evidence type="ECO:0000313" key="3">
    <source>
        <dbReference type="Proteomes" id="UP001184828"/>
    </source>
</evidence>
<accession>A0AAE3Y5F9</accession>
<proteinExistence type="predicted"/>
<evidence type="ECO:0000313" key="2">
    <source>
        <dbReference type="EMBL" id="MDR6429959.1"/>
    </source>
</evidence>
<gene>
    <name evidence="2" type="ORF">J2738_006153</name>
</gene>
<dbReference type="AlphaFoldDB" id="A0AAE3Y5F9"/>
<feature type="region of interest" description="Disordered" evidence="1">
    <location>
        <begin position="68"/>
        <end position="92"/>
    </location>
</feature>
<evidence type="ECO:0000256" key="1">
    <source>
        <dbReference type="SAM" id="MobiDB-lite"/>
    </source>
</evidence>
<sequence length="92" mass="10298">MGRRSILLLVWRHSLDDPLRTRTLSSGLESGRKVGKLNYRRIDFQDMVEPGKSKVVQRFQSGSGRIPLRQRSVQTSCRSNPAAAMAGSTLRA</sequence>
<comment type="caution">
    <text evidence="2">The sequence shown here is derived from an EMBL/GenBank/DDBJ whole genome shotgun (WGS) entry which is preliminary data.</text>
</comment>
<organism evidence="2 3">
    <name type="scientific">Variovorax paradoxus</name>
    <dbReference type="NCBI Taxonomy" id="34073"/>
    <lineage>
        <taxon>Bacteria</taxon>
        <taxon>Pseudomonadati</taxon>
        <taxon>Pseudomonadota</taxon>
        <taxon>Betaproteobacteria</taxon>
        <taxon>Burkholderiales</taxon>
        <taxon>Comamonadaceae</taxon>
        <taxon>Variovorax</taxon>
    </lineage>
</organism>
<reference evidence="2" key="1">
    <citation type="submission" date="2023-07" db="EMBL/GenBank/DDBJ databases">
        <title>Sorghum-associated microbial communities from plants grown in Nebraska, USA.</title>
        <authorList>
            <person name="Schachtman D."/>
        </authorList>
    </citation>
    <scope>NUCLEOTIDE SEQUENCE</scope>
    <source>
        <strain evidence="2">DS2114</strain>
    </source>
</reference>
<protein>
    <submittedName>
        <fullName evidence="2">Uncharacterized protein</fullName>
    </submittedName>
</protein>
<dbReference type="EMBL" id="JAVDQZ010000013">
    <property type="protein sequence ID" value="MDR6429959.1"/>
    <property type="molecule type" value="Genomic_DNA"/>
</dbReference>
<name>A0AAE3Y5F9_VARPD</name>
<dbReference type="RefSeq" id="WP_209536857.1">
    <property type="nucleotide sequence ID" value="NZ_JAUSRU010000006.1"/>
</dbReference>